<evidence type="ECO:0000313" key="3">
    <source>
        <dbReference type="Proteomes" id="UP001422074"/>
    </source>
</evidence>
<accession>A0ABU9WY33</accession>
<dbReference type="InterPro" id="IPR029058">
    <property type="entry name" value="AB_hydrolase_fold"/>
</dbReference>
<evidence type="ECO:0000256" key="1">
    <source>
        <dbReference type="SAM" id="MobiDB-lite"/>
    </source>
</evidence>
<organism evidence="2 3">
    <name type="scientific">Sinomonas halotolerans</name>
    <dbReference type="NCBI Taxonomy" id="1644133"/>
    <lineage>
        <taxon>Bacteria</taxon>
        <taxon>Bacillati</taxon>
        <taxon>Actinomycetota</taxon>
        <taxon>Actinomycetes</taxon>
        <taxon>Micrococcales</taxon>
        <taxon>Micrococcaceae</taxon>
        <taxon>Sinomonas</taxon>
    </lineage>
</organism>
<evidence type="ECO:0008006" key="4">
    <source>
        <dbReference type="Google" id="ProtNLM"/>
    </source>
</evidence>
<dbReference type="EMBL" id="JBDFRB010000004">
    <property type="protein sequence ID" value="MEN2744104.1"/>
    <property type="molecule type" value="Genomic_DNA"/>
</dbReference>
<dbReference type="RefSeq" id="WP_345883913.1">
    <property type="nucleotide sequence ID" value="NZ_JBDFRB010000004.1"/>
</dbReference>
<comment type="caution">
    <text evidence="2">The sequence shown here is derived from an EMBL/GenBank/DDBJ whole genome shotgun (WGS) entry which is preliminary data.</text>
</comment>
<reference evidence="2 3" key="1">
    <citation type="submission" date="2024-05" db="EMBL/GenBank/DDBJ databases">
        <title>Sinomonas sp. nov., isolated from a waste landfill.</title>
        <authorList>
            <person name="Zhao Y."/>
        </authorList>
    </citation>
    <scope>NUCLEOTIDE SEQUENCE [LARGE SCALE GENOMIC DNA]</scope>
    <source>
        <strain evidence="2 3">CCTCC AB2014300</strain>
    </source>
</reference>
<dbReference type="Gene3D" id="3.40.50.1820">
    <property type="entry name" value="alpha/beta hydrolase"/>
    <property type="match status" value="1"/>
</dbReference>
<sequence length="298" mass="30898">MSWAGAGREAARLVRRAAWIAAGSALDWLYAGRAQISALAARPALAPDPGAHAPPPGASAGGRRDSAPSPAPPTGPRSGDLAVVRTTPGTPGGGLPAIVLVPGIYEPAAFLSPLREWLHERGHRVVEVPALGWNLHTVPASAELVVQRLEELGIRGAVLLAHSKGGLIGKQLMVSGPPGLAAGMIAVNTPFEGHRFSRLGPTEALRGFHTRHPVILSLAAELEVNARIVTVSAEVDPVAMRGMRLAGARNLTVPVVGHFRILGHPLFLARLAEVLDTHRFPPLGAPEGETGSGNAARG</sequence>
<proteinExistence type="predicted"/>
<dbReference type="Proteomes" id="UP001422074">
    <property type="component" value="Unassembled WGS sequence"/>
</dbReference>
<keyword evidence="3" id="KW-1185">Reference proteome</keyword>
<protein>
    <recommendedName>
        <fullName evidence="4">Alpha/beta hydrolase</fullName>
    </recommendedName>
</protein>
<dbReference type="SUPFAM" id="SSF53474">
    <property type="entry name" value="alpha/beta-Hydrolases"/>
    <property type="match status" value="1"/>
</dbReference>
<evidence type="ECO:0000313" key="2">
    <source>
        <dbReference type="EMBL" id="MEN2744104.1"/>
    </source>
</evidence>
<feature type="region of interest" description="Disordered" evidence="1">
    <location>
        <begin position="47"/>
        <end position="89"/>
    </location>
</feature>
<name>A0ABU9WY33_9MICC</name>
<gene>
    <name evidence="2" type="ORF">ABCQ75_06065</name>
</gene>